<organism evidence="1 4">
    <name type="scientific">Pseudomonas juntendi</name>
    <dbReference type="NCBI Taxonomy" id="2666183"/>
    <lineage>
        <taxon>Bacteria</taxon>
        <taxon>Pseudomonadati</taxon>
        <taxon>Pseudomonadota</taxon>
        <taxon>Gammaproteobacteria</taxon>
        <taxon>Pseudomonadales</taxon>
        <taxon>Pseudomonadaceae</taxon>
        <taxon>Pseudomonas</taxon>
    </lineage>
</organism>
<reference evidence="3 6" key="3">
    <citation type="submission" date="2024-03" db="EMBL/GenBank/DDBJ databases">
        <title>Pseudomonas juntendi.</title>
        <authorList>
            <person name="Liu Y."/>
        </authorList>
    </citation>
    <scope>NUCLEOTIDE SEQUENCE [LARGE SCALE GENOMIC DNA]</scope>
    <source>
        <strain evidence="3 6">L4046hy</strain>
    </source>
</reference>
<keyword evidence="6" id="KW-1185">Reference proteome</keyword>
<accession>A0A7W2PSA1</accession>
<evidence type="ECO:0000313" key="3">
    <source>
        <dbReference type="EMBL" id="WWY23617.1"/>
    </source>
</evidence>
<dbReference type="Proteomes" id="UP000556620">
    <property type="component" value="Unassembled WGS sequence"/>
</dbReference>
<proteinExistence type="predicted"/>
<protein>
    <submittedName>
        <fullName evidence="1">Uncharacterized protein</fullName>
    </submittedName>
</protein>
<dbReference type="Proteomes" id="UP001375228">
    <property type="component" value="Chromosome"/>
</dbReference>
<dbReference type="RefSeq" id="WP_177433802.1">
    <property type="nucleotide sequence ID" value="NZ_CP146690.1"/>
</dbReference>
<dbReference type="AlphaFoldDB" id="A0A7W2PSA1"/>
<gene>
    <name evidence="1" type="ORF">H4C44_06910</name>
    <name evidence="2" type="ORF">N5C70_15435</name>
    <name evidence="3" type="ORF">V9385_09975</name>
</gene>
<reference evidence="1 4" key="1">
    <citation type="submission" date="2020-07" db="EMBL/GenBank/DDBJ databases">
        <title>Diversity of carbapenemase encoding genes among Pseudomonas putida group clinical isolates in a tertiary Brazilian hospital.</title>
        <authorList>
            <person name="Alberto-Lei F."/>
            <person name="Nodari C.S."/>
            <person name="Streling A.P."/>
            <person name="Paulino J.T."/>
            <person name="Bessa-Neto F.O."/>
            <person name="Cayo R."/>
            <person name="Gales A.C."/>
        </authorList>
    </citation>
    <scope>NUCLEOTIDE SEQUENCE [LARGE SCALE GENOMIC DNA]</scope>
    <source>
        <strain evidence="1 4">14535</strain>
    </source>
</reference>
<evidence type="ECO:0000313" key="5">
    <source>
        <dbReference type="Proteomes" id="UP001160152"/>
    </source>
</evidence>
<evidence type="ECO:0000313" key="4">
    <source>
        <dbReference type="Proteomes" id="UP000556620"/>
    </source>
</evidence>
<dbReference type="EMBL" id="JACGCU010000008">
    <property type="protein sequence ID" value="MBA6058897.1"/>
    <property type="molecule type" value="Genomic_DNA"/>
</dbReference>
<sequence length="65" mass="7173">MEALESDIIFTIRDIEWQFDSKSQANRGIGVESRSTTASRPLTVQKHTIRVAGSTIQVQSEAPSP</sequence>
<evidence type="ECO:0000313" key="2">
    <source>
        <dbReference type="EMBL" id="MDH0758093.1"/>
    </source>
</evidence>
<name>A0A7W2PSA1_9PSED</name>
<dbReference type="EMBL" id="JAOCBV010000001">
    <property type="protein sequence ID" value="MDH0758093.1"/>
    <property type="molecule type" value="Genomic_DNA"/>
</dbReference>
<evidence type="ECO:0000313" key="1">
    <source>
        <dbReference type="EMBL" id="MBA6058897.1"/>
    </source>
</evidence>
<evidence type="ECO:0000313" key="6">
    <source>
        <dbReference type="Proteomes" id="UP001375228"/>
    </source>
</evidence>
<reference evidence="2 5" key="2">
    <citation type="submission" date="2022-09" db="EMBL/GenBank/DDBJ databases">
        <title>Intensive care unit water sources are persistently colonized with multi-drug resistant bacteria and are the site of extensive horizontal gene transfer of antibiotic resistance genes.</title>
        <authorList>
            <person name="Diorio-Toth L."/>
        </authorList>
    </citation>
    <scope>NUCLEOTIDE SEQUENCE [LARGE SCALE GENOMIC DNA]</scope>
    <source>
        <strain evidence="2 5">GD03901</strain>
    </source>
</reference>
<dbReference type="EMBL" id="CP146691">
    <property type="protein sequence ID" value="WWY23617.1"/>
    <property type="molecule type" value="Genomic_DNA"/>
</dbReference>
<dbReference type="Proteomes" id="UP001160152">
    <property type="component" value="Unassembled WGS sequence"/>
</dbReference>